<dbReference type="SUPFAM" id="SSF57716">
    <property type="entry name" value="Glucocorticoid receptor-like (DNA-binding domain)"/>
    <property type="match status" value="1"/>
</dbReference>
<sequence>MQSGYGQLFRLDSLGTQGPLGLVRSGSDALGLSLLSPRPSCKQDDIAGLIHLPGAGRTLLGPIRQSSLDLISGSVLPPEAHGEADRQSIFQDVLEQLAGRQDGTLSRTSSELARLPSLHFLEGLLDDVDVNVPRSWEGGAEPPLFLPLDALDLVDSRPEGGAGLVREGSGGPWLGVGRRRPGCALLRAAQPAAPAHALARGALLGAGARGDLARARPADLCPSPGPARAGPSRFRLSAPLLPGLAEPASGPSDACAGAPDEHAAFGAKPMRKVHSFSGVKRDRDEVLILASPPSIPRDLGGMGAELAPAQTSPSKAKRGGKGRKSQRTMCLNCGVHSTPQWRCGPLGPRTLCNACGVRFKKGLPLNCWPIRDRMRLPVGAVLPPDVIVPEGITILYTNSPADEV</sequence>
<evidence type="ECO:0000256" key="2">
    <source>
        <dbReference type="ARBA" id="ARBA00022723"/>
    </source>
</evidence>
<evidence type="ECO:0000259" key="6">
    <source>
        <dbReference type="PROSITE" id="PS50114"/>
    </source>
</evidence>
<feature type="domain" description="GATA-type" evidence="6">
    <location>
        <begin position="324"/>
        <end position="360"/>
    </location>
</feature>
<reference evidence="7" key="1">
    <citation type="submission" date="2021-01" db="EMBL/GenBank/DDBJ databases">
        <authorList>
            <person name="Eckstrom K.M.E."/>
        </authorList>
    </citation>
    <scope>NUCLEOTIDE SEQUENCE</scope>
    <source>
        <strain evidence="7">UVCC 0001</strain>
    </source>
</reference>
<dbReference type="PANTHER" id="PTHR45658">
    <property type="entry name" value="GATA TRANSCRIPTION FACTOR"/>
    <property type="match status" value="1"/>
</dbReference>
<evidence type="ECO:0000313" key="8">
    <source>
        <dbReference type="Proteomes" id="UP001255856"/>
    </source>
</evidence>
<keyword evidence="3 5" id="KW-0863">Zinc-finger</keyword>
<dbReference type="InterPro" id="IPR000679">
    <property type="entry name" value="Znf_GATA"/>
</dbReference>
<keyword evidence="2" id="KW-0479">Metal-binding</keyword>
<comment type="caution">
    <text evidence="7">The sequence shown here is derived from an EMBL/GenBank/DDBJ whole genome shotgun (WGS) entry which is preliminary data.</text>
</comment>
<dbReference type="CDD" id="cd00202">
    <property type="entry name" value="ZnF_GATA"/>
    <property type="match status" value="1"/>
</dbReference>
<gene>
    <name evidence="7" type="ORF">QBZ16_004865</name>
</gene>
<dbReference type="GO" id="GO:0008270">
    <property type="term" value="F:zinc ion binding"/>
    <property type="evidence" value="ECO:0007669"/>
    <property type="project" value="UniProtKB-KW"/>
</dbReference>
<dbReference type="SMART" id="SM00401">
    <property type="entry name" value="ZnF_GATA"/>
    <property type="match status" value="1"/>
</dbReference>
<dbReference type="Pfam" id="PF00320">
    <property type="entry name" value="GATA"/>
    <property type="match status" value="1"/>
</dbReference>
<evidence type="ECO:0000256" key="5">
    <source>
        <dbReference type="PROSITE-ProRule" id="PRU00094"/>
    </source>
</evidence>
<dbReference type="InterPro" id="IPR051140">
    <property type="entry name" value="GATA_TF"/>
</dbReference>
<dbReference type="PROSITE" id="PS50114">
    <property type="entry name" value="GATA_ZN_FINGER_2"/>
    <property type="match status" value="1"/>
</dbReference>
<organism evidence="7 8">
    <name type="scientific">Prototheca wickerhamii</name>
    <dbReference type="NCBI Taxonomy" id="3111"/>
    <lineage>
        <taxon>Eukaryota</taxon>
        <taxon>Viridiplantae</taxon>
        <taxon>Chlorophyta</taxon>
        <taxon>core chlorophytes</taxon>
        <taxon>Trebouxiophyceae</taxon>
        <taxon>Chlorellales</taxon>
        <taxon>Chlorellaceae</taxon>
        <taxon>Prototheca</taxon>
    </lineage>
</organism>
<dbReference type="InterPro" id="IPR013088">
    <property type="entry name" value="Znf_NHR/GATA"/>
</dbReference>
<name>A0AAD9IGK0_PROWI</name>
<dbReference type="Gene3D" id="3.30.50.10">
    <property type="entry name" value="Erythroid Transcription Factor GATA-1, subunit A"/>
    <property type="match status" value="1"/>
</dbReference>
<evidence type="ECO:0000256" key="3">
    <source>
        <dbReference type="ARBA" id="ARBA00022771"/>
    </source>
</evidence>
<proteinExistence type="inferred from homology"/>
<evidence type="ECO:0000256" key="1">
    <source>
        <dbReference type="ARBA" id="ARBA00005694"/>
    </source>
</evidence>
<dbReference type="PANTHER" id="PTHR45658:SF18">
    <property type="entry name" value="PROTEIN GAT2"/>
    <property type="match status" value="1"/>
</dbReference>
<dbReference type="AlphaFoldDB" id="A0AAD9IGK0"/>
<dbReference type="Proteomes" id="UP001255856">
    <property type="component" value="Unassembled WGS sequence"/>
</dbReference>
<keyword evidence="4" id="KW-0862">Zinc</keyword>
<dbReference type="GO" id="GO:0043565">
    <property type="term" value="F:sequence-specific DNA binding"/>
    <property type="evidence" value="ECO:0007669"/>
    <property type="project" value="InterPro"/>
</dbReference>
<dbReference type="EMBL" id="JASFZW010000007">
    <property type="protein sequence ID" value="KAK2077231.1"/>
    <property type="molecule type" value="Genomic_DNA"/>
</dbReference>
<protein>
    <recommendedName>
        <fullName evidence="6">GATA-type domain-containing protein</fullName>
    </recommendedName>
</protein>
<evidence type="ECO:0000313" key="7">
    <source>
        <dbReference type="EMBL" id="KAK2077231.1"/>
    </source>
</evidence>
<accession>A0AAD9IGK0</accession>
<dbReference type="GO" id="GO:0006355">
    <property type="term" value="P:regulation of DNA-templated transcription"/>
    <property type="evidence" value="ECO:0007669"/>
    <property type="project" value="InterPro"/>
</dbReference>
<keyword evidence="8" id="KW-1185">Reference proteome</keyword>
<evidence type="ECO:0000256" key="4">
    <source>
        <dbReference type="ARBA" id="ARBA00022833"/>
    </source>
</evidence>
<comment type="similarity">
    <text evidence="1">Belongs to the type IV zinc-finger family. Class A subfamily.</text>
</comment>